<organism evidence="4 5">
    <name type="scientific">Puccinia graminis f. sp. tritici</name>
    <dbReference type="NCBI Taxonomy" id="56615"/>
    <lineage>
        <taxon>Eukaryota</taxon>
        <taxon>Fungi</taxon>
        <taxon>Dikarya</taxon>
        <taxon>Basidiomycota</taxon>
        <taxon>Pucciniomycotina</taxon>
        <taxon>Pucciniomycetes</taxon>
        <taxon>Pucciniales</taxon>
        <taxon>Pucciniaceae</taxon>
        <taxon>Puccinia</taxon>
    </lineage>
</organism>
<gene>
    <name evidence="4" type="ORF">PGTUg99_008363</name>
</gene>
<evidence type="ECO:0000259" key="3">
    <source>
        <dbReference type="PROSITE" id="PS50157"/>
    </source>
</evidence>
<dbReference type="PROSITE" id="PS50157">
    <property type="entry name" value="ZINC_FINGER_C2H2_2"/>
    <property type="match status" value="2"/>
</dbReference>
<feature type="compositionally biased region" description="Polar residues" evidence="2">
    <location>
        <begin position="515"/>
        <end position="528"/>
    </location>
</feature>
<dbReference type="AlphaFoldDB" id="A0A5B0NGT4"/>
<feature type="region of interest" description="Disordered" evidence="2">
    <location>
        <begin position="603"/>
        <end position="699"/>
    </location>
</feature>
<dbReference type="InterPro" id="IPR036236">
    <property type="entry name" value="Znf_C2H2_sf"/>
</dbReference>
<feature type="region of interest" description="Disordered" evidence="2">
    <location>
        <begin position="295"/>
        <end position="314"/>
    </location>
</feature>
<reference evidence="4 5" key="1">
    <citation type="submission" date="2019-05" db="EMBL/GenBank/DDBJ databases">
        <title>Emergence of the Ug99 lineage of the wheat stem rust pathogen through somatic hybridization.</title>
        <authorList>
            <person name="Li F."/>
            <person name="Upadhyaya N.M."/>
            <person name="Sperschneider J."/>
            <person name="Matny O."/>
            <person name="Nguyen-Phuc H."/>
            <person name="Mago R."/>
            <person name="Raley C."/>
            <person name="Miller M.E."/>
            <person name="Silverstein K.A.T."/>
            <person name="Henningsen E."/>
            <person name="Hirsch C.D."/>
            <person name="Visser B."/>
            <person name="Pretorius Z.A."/>
            <person name="Steffenson B.J."/>
            <person name="Schwessinger B."/>
            <person name="Dodds P.N."/>
            <person name="Figueroa M."/>
        </authorList>
    </citation>
    <scope>NUCLEOTIDE SEQUENCE [LARGE SCALE GENOMIC DNA]</scope>
    <source>
        <strain evidence="4 5">Ug99</strain>
    </source>
</reference>
<comment type="caution">
    <text evidence="4">The sequence shown here is derived from an EMBL/GenBank/DDBJ whole genome shotgun (WGS) entry which is preliminary data.</text>
</comment>
<feature type="domain" description="C2H2-type" evidence="3">
    <location>
        <begin position="759"/>
        <end position="783"/>
    </location>
</feature>
<dbReference type="GO" id="GO:0008270">
    <property type="term" value="F:zinc ion binding"/>
    <property type="evidence" value="ECO:0007669"/>
    <property type="project" value="UniProtKB-KW"/>
</dbReference>
<evidence type="ECO:0000256" key="2">
    <source>
        <dbReference type="SAM" id="MobiDB-lite"/>
    </source>
</evidence>
<dbReference type="Proteomes" id="UP000325313">
    <property type="component" value="Unassembled WGS sequence"/>
</dbReference>
<name>A0A5B0NGT4_PUCGR</name>
<keyword evidence="1" id="KW-0862">Zinc</keyword>
<dbReference type="Gene3D" id="3.30.160.60">
    <property type="entry name" value="Classic Zinc Finger"/>
    <property type="match status" value="1"/>
</dbReference>
<evidence type="ECO:0000256" key="1">
    <source>
        <dbReference type="PROSITE-ProRule" id="PRU00042"/>
    </source>
</evidence>
<dbReference type="SUPFAM" id="SSF57667">
    <property type="entry name" value="beta-beta-alpha zinc fingers"/>
    <property type="match status" value="1"/>
</dbReference>
<feature type="compositionally biased region" description="Polar residues" evidence="2">
    <location>
        <begin position="304"/>
        <end position="314"/>
    </location>
</feature>
<keyword evidence="1" id="KW-0863">Zinc-finger</keyword>
<feature type="compositionally biased region" description="Basic and acidic residues" evidence="2">
    <location>
        <begin position="493"/>
        <end position="502"/>
    </location>
</feature>
<protein>
    <recommendedName>
        <fullName evidence="3">C2H2-type domain-containing protein</fullName>
    </recommendedName>
</protein>
<evidence type="ECO:0000313" key="5">
    <source>
        <dbReference type="Proteomes" id="UP000325313"/>
    </source>
</evidence>
<feature type="compositionally biased region" description="Low complexity" evidence="2">
    <location>
        <begin position="454"/>
        <end position="465"/>
    </location>
</feature>
<proteinExistence type="predicted"/>
<dbReference type="EMBL" id="VDEP01000409">
    <property type="protein sequence ID" value="KAA1087806.1"/>
    <property type="molecule type" value="Genomic_DNA"/>
</dbReference>
<evidence type="ECO:0000313" key="4">
    <source>
        <dbReference type="EMBL" id="KAA1087806.1"/>
    </source>
</evidence>
<sequence>MIPPSADWSTRSASPSARELEPSLRDQLFISPNISATTRSMPSPPILSCFQGDDALAPEKDKEPASSSMGCWGFDLQDPRVGSGPADHLDGGEHFLSEDSDLLKFLSIPTCLQSSSSEFLHYDASNLPPKTENFDNVSSAEDPIVQKTTNKSSKAHITQLGQDLPYEATVQDTSNGELVVGGIQNQKTEKSVRGGRDIFSIVTSAWDGRTVSPKDAFLDYDHVYTKLEDEASRRVSHSWIKDNVITMKTNQPIVNLTENPYSLLDEPSLTADSSPPHLDQRLTIDTNELYSCNSSPGKRVLQSPEESAASQFSLPPQCVPKNAIRWTHYNSTSPSNLETQLLPEPGNSAAATPVEKIHSLDSNMIVKDEMPSSSHGQSIHLNTREVPTSGPSDLLACKSSSVTPNCEEFSASSEDETSTLETEATVLWFDDKSEQPMRHSEQKNHSDQLRHIEASSNNSSSTTEALRLYPDTYHAPRQCETLRRESSMNSTKNDSKRSETPKWHRLSATVDGSVVDNSHMTSSNQTQLDDQEPVKSSDITILGPELRDESADLHEVIEGDEGQLRLVASEDSLDNFTLGDQSSEEIENYKTTATSSLTHVHTVRKTDKSREPSEAVQMNDGNPVKKRRRAESNNYHISSPYPRVTRSSLGHCSSKDAGSPQISTTPVDHPGRGSRKTSRRTTQSGFLIKPSPSPNQTLENVLDDSSGHIHSMGPIMCGHVDERTGEKCETMFKRPYDLARHKETIHDSEGPGGNRKPQWKCGQCGGGFSRKDALIRHCRTRNH</sequence>
<feature type="compositionally biased region" description="Basic and acidic residues" evidence="2">
    <location>
        <begin position="604"/>
        <end position="613"/>
    </location>
</feature>
<dbReference type="PROSITE" id="PS00028">
    <property type="entry name" value="ZINC_FINGER_C2H2_1"/>
    <property type="match status" value="1"/>
</dbReference>
<feature type="region of interest" description="Disordered" evidence="2">
    <location>
        <begin position="454"/>
        <end position="535"/>
    </location>
</feature>
<keyword evidence="1" id="KW-0479">Metal-binding</keyword>
<dbReference type="InterPro" id="IPR013087">
    <property type="entry name" value="Znf_C2H2_type"/>
</dbReference>
<feature type="region of interest" description="Disordered" evidence="2">
    <location>
        <begin position="1"/>
        <end position="25"/>
    </location>
</feature>
<feature type="domain" description="C2H2-type" evidence="3">
    <location>
        <begin position="715"/>
        <end position="751"/>
    </location>
</feature>
<accession>A0A5B0NGT4</accession>